<feature type="non-terminal residue" evidence="1">
    <location>
        <position position="46"/>
    </location>
</feature>
<proteinExistence type="predicted"/>
<gene>
    <name evidence="1" type="ORF">LCGC14_2657320</name>
</gene>
<organism evidence="1">
    <name type="scientific">marine sediment metagenome</name>
    <dbReference type="NCBI Taxonomy" id="412755"/>
    <lineage>
        <taxon>unclassified sequences</taxon>
        <taxon>metagenomes</taxon>
        <taxon>ecological metagenomes</taxon>
    </lineage>
</organism>
<name>A0A0F9AFD0_9ZZZZ</name>
<reference evidence="1" key="1">
    <citation type="journal article" date="2015" name="Nature">
        <title>Complex archaea that bridge the gap between prokaryotes and eukaryotes.</title>
        <authorList>
            <person name="Spang A."/>
            <person name="Saw J.H."/>
            <person name="Jorgensen S.L."/>
            <person name="Zaremba-Niedzwiedzka K."/>
            <person name="Martijn J."/>
            <person name="Lind A.E."/>
            <person name="van Eijk R."/>
            <person name="Schleper C."/>
            <person name="Guy L."/>
            <person name="Ettema T.J."/>
        </authorList>
    </citation>
    <scope>NUCLEOTIDE SEQUENCE</scope>
</reference>
<evidence type="ECO:0000313" key="1">
    <source>
        <dbReference type="EMBL" id="KKK96985.1"/>
    </source>
</evidence>
<protein>
    <submittedName>
        <fullName evidence="1">Uncharacterized protein</fullName>
    </submittedName>
</protein>
<accession>A0A0F9AFD0</accession>
<comment type="caution">
    <text evidence="1">The sequence shown here is derived from an EMBL/GenBank/DDBJ whole genome shotgun (WGS) entry which is preliminary data.</text>
</comment>
<dbReference type="EMBL" id="LAZR01046246">
    <property type="protein sequence ID" value="KKK96985.1"/>
    <property type="molecule type" value="Genomic_DNA"/>
</dbReference>
<sequence>MNSNEFEVNKHITLKLEGKDTVIYVDGVRFDICKMLLLNIPRDEVA</sequence>
<dbReference type="AlphaFoldDB" id="A0A0F9AFD0"/>